<dbReference type="KEGG" id="ttf:THTE_4440"/>
<keyword evidence="2" id="KW-1185">Reference proteome</keyword>
<evidence type="ECO:0000313" key="1">
    <source>
        <dbReference type="EMBL" id="ASV77041.1"/>
    </source>
</evidence>
<dbReference type="Proteomes" id="UP000215086">
    <property type="component" value="Chromosome"/>
</dbReference>
<gene>
    <name evidence="1" type="ORF">THTE_4440</name>
</gene>
<sequence length="47" mass="5587">MLIIFLRTCERGFNPNLVRLRHENPYVSCDENIFEFQSQLGSIKTRT</sequence>
<organism evidence="1 2">
    <name type="scientific">Thermogutta terrifontis</name>
    <dbReference type="NCBI Taxonomy" id="1331910"/>
    <lineage>
        <taxon>Bacteria</taxon>
        <taxon>Pseudomonadati</taxon>
        <taxon>Planctomycetota</taxon>
        <taxon>Planctomycetia</taxon>
        <taxon>Pirellulales</taxon>
        <taxon>Thermoguttaceae</taxon>
        <taxon>Thermogutta</taxon>
    </lineage>
</organism>
<evidence type="ECO:0000313" key="2">
    <source>
        <dbReference type="Proteomes" id="UP000215086"/>
    </source>
</evidence>
<reference evidence="1 2" key="1">
    <citation type="journal article" name="Front. Microbiol.">
        <title>Sugar Metabolism of the First Thermophilic Planctomycete Thermogutta terrifontis: Comparative Genomic and Transcriptomic Approaches.</title>
        <authorList>
            <person name="Elcheninov A.G."/>
            <person name="Menzel P."/>
            <person name="Gudbergsdottir S.R."/>
            <person name="Slesarev A.I."/>
            <person name="Kadnikov V.V."/>
            <person name="Krogh A."/>
            <person name="Bonch-Osmolovskaya E.A."/>
            <person name="Peng X."/>
            <person name="Kublanov I.V."/>
        </authorList>
    </citation>
    <scope>NUCLEOTIDE SEQUENCE [LARGE SCALE GENOMIC DNA]</scope>
    <source>
        <strain evidence="1 2">R1</strain>
    </source>
</reference>
<protein>
    <submittedName>
        <fullName evidence="1">Uncharacterized protein</fullName>
    </submittedName>
</protein>
<proteinExistence type="predicted"/>
<dbReference type="EMBL" id="CP018477">
    <property type="protein sequence ID" value="ASV77041.1"/>
    <property type="molecule type" value="Genomic_DNA"/>
</dbReference>
<accession>A0A286RM72</accession>
<dbReference type="AlphaFoldDB" id="A0A286RM72"/>
<name>A0A286RM72_9BACT</name>